<evidence type="ECO:0000259" key="2">
    <source>
        <dbReference type="PROSITE" id="PS50994"/>
    </source>
</evidence>
<organism evidence="3 4">
    <name type="scientific">Dioszegia hungarica</name>
    <dbReference type="NCBI Taxonomy" id="4972"/>
    <lineage>
        <taxon>Eukaryota</taxon>
        <taxon>Fungi</taxon>
        <taxon>Dikarya</taxon>
        <taxon>Basidiomycota</taxon>
        <taxon>Agaricomycotina</taxon>
        <taxon>Tremellomycetes</taxon>
        <taxon>Tremellales</taxon>
        <taxon>Bulleribasidiaceae</taxon>
        <taxon>Dioszegia</taxon>
    </lineage>
</organism>
<dbReference type="Pfam" id="PF17921">
    <property type="entry name" value="Integrase_H2C2"/>
    <property type="match status" value="1"/>
</dbReference>
<sequence>ILDSLHEGAGHKGRAATYAKVWSRFYWPNQVKDVEEHIRSCAECQHRDYQRYEGELTSPEVPTLFGQIHIDCTKVARRRDMPPGVPTVLILARDSLTGWCEGAALPNQKAETVANWFLGQVIPRIGLIGQCTVDRGTEFKGQFQSVLAKYHIKLVR</sequence>
<reference evidence="3" key="1">
    <citation type="journal article" date="2022" name="G3 (Bethesda)">
        <title>High quality genome of the basidiomycete yeast Dioszegia hungarica PDD-24b-2 isolated from cloud water.</title>
        <authorList>
            <person name="Jarrige D."/>
            <person name="Haridas S."/>
            <person name="Bleykasten-Grosshans C."/>
            <person name="Joly M."/>
            <person name="Nadalig T."/>
            <person name="Sancelme M."/>
            <person name="Vuilleumier S."/>
            <person name="Grigoriev I.V."/>
            <person name="Amato P."/>
            <person name="Bringel F."/>
        </authorList>
    </citation>
    <scope>NUCLEOTIDE SEQUENCE</scope>
    <source>
        <strain evidence="3">PDD-24b-2</strain>
    </source>
</reference>
<keyword evidence="1" id="KW-0694">RNA-binding</keyword>
<dbReference type="SUPFAM" id="SSF53098">
    <property type="entry name" value="Ribonuclease H-like"/>
    <property type="match status" value="1"/>
</dbReference>
<dbReference type="GO" id="GO:0003723">
    <property type="term" value="F:RNA binding"/>
    <property type="evidence" value="ECO:0007669"/>
    <property type="project" value="UniProtKB-KW"/>
</dbReference>
<evidence type="ECO:0000256" key="1">
    <source>
        <dbReference type="ARBA" id="ARBA00022884"/>
    </source>
</evidence>
<dbReference type="InterPro" id="IPR012337">
    <property type="entry name" value="RNaseH-like_sf"/>
</dbReference>
<dbReference type="PANTHER" id="PTHR37984:SF5">
    <property type="entry name" value="PROTEIN NYNRIN-LIKE"/>
    <property type="match status" value="1"/>
</dbReference>
<dbReference type="InterPro" id="IPR001584">
    <property type="entry name" value="Integrase_cat-core"/>
</dbReference>
<proteinExistence type="predicted"/>
<dbReference type="PROSITE" id="PS50994">
    <property type="entry name" value="INTEGRASE"/>
    <property type="match status" value="1"/>
</dbReference>
<comment type="caution">
    <text evidence="3">The sequence shown here is derived from an EMBL/GenBank/DDBJ whole genome shotgun (WGS) entry which is preliminary data.</text>
</comment>
<dbReference type="GeneID" id="77732884"/>
<dbReference type="PANTHER" id="PTHR37984">
    <property type="entry name" value="PROTEIN CBG26694"/>
    <property type="match status" value="1"/>
</dbReference>
<dbReference type="InterPro" id="IPR036397">
    <property type="entry name" value="RNaseH_sf"/>
</dbReference>
<dbReference type="Gene3D" id="1.10.340.70">
    <property type="match status" value="1"/>
</dbReference>
<evidence type="ECO:0000313" key="4">
    <source>
        <dbReference type="Proteomes" id="UP001164286"/>
    </source>
</evidence>
<feature type="domain" description="Integrase catalytic" evidence="2">
    <location>
        <begin position="58"/>
        <end position="156"/>
    </location>
</feature>
<dbReference type="Gene3D" id="3.30.420.10">
    <property type="entry name" value="Ribonuclease H-like superfamily/Ribonuclease H"/>
    <property type="match status" value="1"/>
</dbReference>
<gene>
    <name evidence="3" type="ORF">MKK02DRAFT_5925</name>
</gene>
<dbReference type="GO" id="GO:0015074">
    <property type="term" value="P:DNA integration"/>
    <property type="evidence" value="ECO:0007669"/>
    <property type="project" value="InterPro"/>
</dbReference>
<dbReference type="InterPro" id="IPR041588">
    <property type="entry name" value="Integrase_H2C2"/>
</dbReference>
<dbReference type="EMBL" id="JAKWFO010000002">
    <property type="protein sequence ID" value="KAI9639065.1"/>
    <property type="molecule type" value="Genomic_DNA"/>
</dbReference>
<dbReference type="RefSeq" id="XP_052948842.1">
    <property type="nucleotide sequence ID" value="XM_053093679.1"/>
</dbReference>
<protein>
    <recommendedName>
        <fullName evidence="2">Integrase catalytic domain-containing protein</fullName>
    </recommendedName>
</protein>
<dbReference type="Proteomes" id="UP001164286">
    <property type="component" value="Unassembled WGS sequence"/>
</dbReference>
<keyword evidence="4" id="KW-1185">Reference proteome</keyword>
<evidence type="ECO:0000313" key="3">
    <source>
        <dbReference type="EMBL" id="KAI9639065.1"/>
    </source>
</evidence>
<feature type="non-terminal residue" evidence="3">
    <location>
        <position position="1"/>
    </location>
</feature>
<dbReference type="GO" id="GO:0005634">
    <property type="term" value="C:nucleus"/>
    <property type="evidence" value="ECO:0007669"/>
    <property type="project" value="UniProtKB-ARBA"/>
</dbReference>
<accession>A0AA38HES9</accession>
<dbReference type="AlphaFoldDB" id="A0AA38HES9"/>
<feature type="non-terminal residue" evidence="3">
    <location>
        <position position="156"/>
    </location>
</feature>
<name>A0AA38HES9_9TREE</name>
<dbReference type="InterPro" id="IPR050951">
    <property type="entry name" value="Retrovirus_Pol_polyprotein"/>
</dbReference>